<protein>
    <recommendedName>
        <fullName evidence="3">DUF3277 family protein</fullName>
    </recommendedName>
</protein>
<evidence type="ECO:0000313" key="2">
    <source>
        <dbReference type="Proteomes" id="UP000189670"/>
    </source>
</evidence>
<gene>
    <name evidence="1" type="ORF">OMM_06615</name>
</gene>
<dbReference type="EMBL" id="ATBP01000028">
    <property type="protein sequence ID" value="ETR73982.1"/>
    <property type="molecule type" value="Genomic_DNA"/>
</dbReference>
<dbReference type="AlphaFoldDB" id="A0A1V1PGE8"/>
<dbReference type="NCBIfam" id="NF047581">
    <property type="entry name" value="gp105_phage_fam"/>
    <property type="match status" value="1"/>
</dbReference>
<dbReference type="Proteomes" id="UP000189670">
    <property type="component" value="Unassembled WGS sequence"/>
</dbReference>
<comment type="caution">
    <text evidence="1">The sequence shown here is derived from an EMBL/GenBank/DDBJ whole genome shotgun (WGS) entry which is preliminary data.</text>
</comment>
<organism evidence="1 2">
    <name type="scientific">Candidatus Magnetoglobus multicellularis str. Araruama</name>
    <dbReference type="NCBI Taxonomy" id="890399"/>
    <lineage>
        <taxon>Bacteria</taxon>
        <taxon>Pseudomonadati</taxon>
        <taxon>Thermodesulfobacteriota</taxon>
        <taxon>Desulfobacteria</taxon>
        <taxon>Desulfobacterales</taxon>
        <taxon>Desulfobacteraceae</taxon>
        <taxon>Candidatus Magnetoglobus</taxon>
    </lineage>
</organism>
<dbReference type="Pfam" id="PF11681">
    <property type="entry name" value="Phage_Tube_PhiTE"/>
    <property type="match status" value="1"/>
</dbReference>
<sequence>MPNKANEMITYNFANVSVVFGTTVVSGFAKADDCVSITQDEDSWQKVMGATGDCIRVKTGDRSCSITLKLLQEAKSNDDLHNLMTVDEATGAGALPLFLVDNISGEKYSVKTAWIKKQPDLVRGVGANTITWTLQGNEMIRVPK</sequence>
<evidence type="ECO:0008006" key="3">
    <source>
        <dbReference type="Google" id="ProtNLM"/>
    </source>
</evidence>
<evidence type="ECO:0000313" key="1">
    <source>
        <dbReference type="EMBL" id="ETR73982.1"/>
    </source>
</evidence>
<proteinExistence type="predicted"/>
<name>A0A1V1PGE8_9BACT</name>
<accession>A0A1V1PGE8</accession>
<reference evidence="2" key="1">
    <citation type="submission" date="2012-11" db="EMBL/GenBank/DDBJ databases">
        <authorList>
            <person name="Lucero-Rivera Y.E."/>
            <person name="Tovar-Ramirez D."/>
        </authorList>
    </citation>
    <scope>NUCLEOTIDE SEQUENCE [LARGE SCALE GENOMIC DNA]</scope>
    <source>
        <strain evidence="2">Araruama</strain>
    </source>
</reference>
<dbReference type="InterPro" id="IPR021695">
    <property type="entry name" value="Phage_KPP10_Orf10"/>
</dbReference>